<evidence type="ECO:0000313" key="4">
    <source>
        <dbReference type="Proteomes" id="UP000199568"/>
    </source>
</evidence>
<dbReference type="RefSeq" id="WP_090442476.1">
    <property type="nucleotide sequence ID" value="NZ_FOHU01000006.1"/>
</dbReference>
<sequence length="188" mass="21557">MKIKNIKFMGLLLLSLMVLLLIGCRGGAQDPIEETTPPAQEEVEESPVEEPVEEGMIEASVEAVLKQQENKPAILSFWVSWNEDSKQQLDILENVYKLLEEEVTFIGIHATAFDTVSQEEITNYIEEQNYSFPIFLDEDNQYTEAYFVGSLPTTVFLGEGEKMEKSYTILIEEDEILDQIEFMLEELF</sequence>
<dbReference type="InterPro" id="IPR036249">
    <property type="entry name" value="Thioredoxin-like_sf"/>
</dbReference>
<dbReference type="InterPro" id="IPR000866">
    <property type="entry name" value="AhpC/TSA"/>
</dbReference>
<organism evidence="3 4">
    <name type="scientific">Natronincola peptidivorans</name>
    <dbReference type="NCBI Taxonomy" id="426128"/>
    <lineage>
        <taxon>Bacteria</taxon>
        <taxon>Bacillati</taxon>
        <taxon>Bacillota</taxon>
        <taxon>Clostridia</taxon>
        <taxon>Peptostreptococcales</taxon>
        <taxon>Natronincolaceae</taxon>
        <taxon>Natronincola</taxon>
    </lineage>
</organism>
<name>A0A1I0CUQ3_9FIRM</name>
<dbReference type="GO" id="GO:0016209">
    <property type="term" value="F:antioxidant activity"/>
    <property type="evidence" value="ECO:0007669"/>
    <property type="project" value="InterPro"/>
</dbReference>
<feature type="compositionally biased region" description="Acidic residues" evidence="1">
    <location>
        <begin position="41"/>
        <end position="51"/>
    </location>
</feature>
<dbReference type="GO" id="GO:0016491">
    <property type="term" value="F:oxidoreductase activity"/>
    <property type="evidence" value="ECO:0007669"/>
    <property type="project" value="InterPro"/>
</dbReference>
<dbReference type="InterPro" id="IPR013766">
    <property type="entry name" value="Thioredoxin_domain"/>
</dbReference>
<dbReference type="Proteomes" id="UP000199568">
    <property type="component" value="Unassembled WGS sequence"/>
</dbReference>
<accession>A0A1I0CUQ3</accession>
<reference evidence="3 4" key="1">
    <citation type="submission" date="2016-10" db="EMBL/GenBank/DDBJ databases">
        <authorList>
            <person name="de Groot N.N."/>
        </authorList>
    </citation>
    <scope>NUCLEOTIDE SEQUENCE [LARGE SCALE GENOMIC DNA]</scope>
    <source>
        <strain evidence="3 4">DSM 18979</strain>
    </source>
</reference>
<feature type="domain" description="Thioredoxin" evidence="2">
    <location>
        <begin position="24"/>
        <end position="172"/>
    </location>
</feature>
<evidence type="ECO:0000256" key="1">
    <source>
        <dbReference type="SAM" id="MobiDB-lite"/>
    </source>
</evidence>
<dbReference type="PANTHER" id="PTHR42852">
    <property type="entry name" value="THIOL:DISULFIDE INTERCHANGE PROTEIN DSBE"/>
    <property type="match status" value="1"/>
</dbReference>
<protein>
    <submittedName>
        <fullName evidence="3">AhpC/TSA family protein</fullName>
    </submittedName>
</protein>
<dbReference type="PANTHER" id="PTHR42852:SF17">
    <property type="entry name" value="THIOREDOXIN-LIKE PROTEIN HI_1115"/>
    <property type="match status" value="1"/>
</dbReference>
<feature type="region of interest" description="Disordered" evidence="1">
    <location>
        <begin position="31"/>
        <end position="51"/>
    </location>
</feature>
<dbReference type="InterPro" id="IPR050553">
    <property type="entry name" value="Thioredoxin_ResA/DsbE_sf"/>
</dbReference>
<evidence type="ECO:0000313" key="3">
    <source>
        <dbReference type="EMBL" id="SET23535.1"/>
    </source>
</evidence>
<dbReference type="AlphaFoldDB" id="A0A1I0CUQ3"/>
<dbReference type="PROSITE" id="PS51257">
    <property type="entry name" value="PROKAR_LIPOPROTEIN"/>
    <property type="match status" value="1"/>
</dbReference>
<dbReference type="OrthoDB" id="9809733at2"/>
<dbReference type="CDD" id="cd02966">
    <property type="entry name" value="TlpA_like_family"/>
    <property type="match status" value="1"/>
</dbReference>
<dbReference type="EMBL" id="FOHU01000006">
    <property type="protein sequence ID" value="SET23535.1"/>
    <property type="molecule type" value="Genomic_DNA"/>
</dbReference>
<dbReference type="Pfam" id="PF00578">
    <property type="entry name" value="AhpC-TSA"/>
    <property type="match status" value="1"/>
</dbReference>
<keyword evidence="4" id="KW-1185">Reference proteome</keyword>
<dbReference type="PROSITE" id="PS51352">
    <property type="entry name" value="THIOREDOXIN_2"/>
    <property type="match status" value="1"/>
</dbReference>
<evidence type="ECO:0000259" key="2">
    <source>
        <dbReference type="PROSITE" id="PS51352"/>
    </source>
</evidence>
<proteinExistence type="predicted"/>
<dbReference type="STRING" id="426128.SAMN05660297_01778"/>
<dbReference type="Gene3D" id="3.40.30.10">
    <property type="entry name" value="Glutaredoxin"/>
    <property type="match status" value="1"/>
</dbReference>
<gene>
    <name evidence="3" type="ORF">SAMN05660297_01778</name>
</gene>
<dbReference type="SUPFAM" id="SSF52833">
    <property type="entry name" value="Thioredoxin-like"/>
    <property type="match status" value="1"/>
</dbReference>